<protein>
    <submittedName>
        <fullName evidence="1">Uncharacterized protein</fullName>
    </submittedName>
</protein>
<comment type="caution">
    <text evidence="1">The sequence shown here is derived from an EMBL/GenBank/DDBJ whole genome shotgun (WGS) entry which is preliminary data.</text>
</comment>
<sequence>MFSWFYDVWKLENIFQRENVLLDTGKPFFLPFFNFKLSFSSILQLFPSRSSSSQILHAAISFPIFPSFSGSHSSSQGTDISRLISLVSRSKASLALEVSSSG</sequence>
<accession>A0ABR0MRS1</accession>
<proteinExistence type="predicted"/>
<keyword evidence="2" id="KW-1185">Reference proteome</keyword>
<dbReference type="EMBL" id="JARKNE010000012">
    <property type="protein sequence ID" value="KAK5776663.1"/>
    <property type="molecule type" value="Genomic_DNA"/>
</dbReference>
<gene>
    <name evidence="1" type="ORF">PVK06_044623</name>
</gene>
<organism evidence="1 2">
    <name type="scientific">Gossypium arboreum</name>
    <name type="common">Tree cotton</name>
    <name type="synonym">Gossypium nanking</name>
    <dbReference type="NCBI Taxonomy" id="29729"/>
    <lineage>
        <taxon>Eukaryota</taxon>
        <taxon>Viridiplantae</taxon>
        <taxon>Streptophyta</taxon>
        <taxon>Embryophyta</taxon>
        <taxon>Tracheophyta</taxon>
        <taxon>Spermatophyta</taxon>
        <taxon>Magnoliopsida</taxon>
        <taxon>eudicotyledons</taxon>
        <taxon>Gunneridae</taxon>
        <taxon>Pentapetalae</taxon>
        <taxon>rosids</taxon>
        <taxon>malvids</taxon>
        <taxon>Malvales</taxon>
        <taxon>Malvaceae</taxon>
        <taxon>Malvoideae</taxon>
        <taxon>Gossypium</taxon>
    </lineage>
</organism>
<evidence type="ECO:0000313" key="2">
    <source>
        <dbReference type="Proteomes" id="UP001358586"/>
    </source>
</evidence>
<name>A0ABR0MRS1_GOSAR</name>
<evidence type="ECO:0000313" key="1">
    <source>
        <dbReference type="EMBL" id="KAK5776663.1"/>
    </source>
</evidence>
<dbReference type="Proteomes" id="UP001358586">
    <property type="component" value="Chromosome 12"/>
</dbReference>
<reference evidence="1 2" key="1">
    <citation type="submission" date="2023-03" db="EMBL/GenBank/DDBJ databases">
        <title>WGS of Gossypium arboreum.</title>
        <authorList>
            <person name="Yu D."/>
        </authorList>
    </citation>
    <scope>NUCLEOTIDE SEQUENCE [LARGE SCALE GENOMIC DNA]</scope>
    <source>
        <tissue evidence="1">Leaf</tissue>
    </source>
</reference>